<dbReference type="AlphaFoldDB" id="A0A150G1L7"/>
<evidence type="ECO:0000256" key="14">
    <source>
        <dbReference type="SAM" id="MobiDB-lite"/>
    </source>
</evidence>
<dbReference type="InterPro" id="IPR016197">
    <property type="entry name" value="Chromo-like_dom_sf"/>
</dbReference>
<dbReference type="OrthoDB" id="553075at2759"/>
<evidence type="ECO:0000256" key="10">
    <source>
        <dbReference type="ARBA" id="ARBA00023136"/>
    </source>
</evidence>
<comment type="caution">
    <text evidence="16">The sequence shown here is derived from an EMBL/GenBank/DDBJ whole genome shotgun (WGS) entry which is preliminary data.</text>
</comment>
<dbReference type="GO" id="GO:0010276">
    <property type="term" value="F:phytol kinase activity"/>
    <property type="evidence" value="ECO:0007669"/>
    <property type="project" value="UniProtKB-EC"/>
</dbReference>
<comment type="catalytic activity">
    <reaction evidence="13">
        <text>phytol + CTP = phytyl phosphate + CDP + H(+)</text>
        <dbReference type="Rhea" id="RHEA:38055"/>
        <dbReference type="ChEBI" id="CHEBI:15378"/>
        <dbReference type="ChEBI" id="CHEBI:17327"/>
        <dbReference type="ChEBI" id="CHEBI:37563"/>
        <dbReference type="ChEBI" id="CHEBI:58069"/>
        <dbReference type="ChEBI" id="CHEBI:75483"/>
        <dbReference type="EC" id="2.7.1.182"/>
    </reaction>
</comment>
<dbReference type="Gene3D" id="2.40.50.40">
    <property type="match status" value="1"/>
</dbReference>
<keyword evidence="6" id="KW-0812">Transmembrane</keyword>
<evidence type="ECO:0000313" key="16">
    <source>
        <dbReference type="EMBL" id="KXZ43728.1"/>
    </source>
</evidence>
<keyword evidence="10" id="KW-0472">Membrane</keyword>
<organism evidence="16 17">
    <name type="scientific">Gonium pectorale</name>
    <name type="common">Green alga</name>
    <dbReference type="NCBI Taxonomy" id="33097"/>
    <lineage>
        <taxon>Eukaryota</taxon>
        <taxon>Viridiplantae</taxon>
        <taxon>Chlorophyta</taxon>
        <taxon>core chlorophytes</taxon>
        <taxon>Chlorophyceae</taxon>
        <taxon>CS clade</taxon>
        <taxon>Chlamydomonadales</taxon>
        <taxon>Volvocaceae</taxon>
        <taxon>Gonium</taxon>
    </lineage>
</organism>
<dbReference type="SUPFAM" id="SSF54160">
    <property type="entry name" value="Chromo domain-like"/>
    <property type="match status" value="1"/>
</dbReference>
<evidence type="ECO:0000256" key="12">
    <source>
        <dbReference type="ARBA" id="ARBA00039024"/>
    </source>
</evidence>
<keyword evidence="3" id="KW-0150">Chloroplast</keyword>
<feature type="compositionally biased region" description="Low complexity" evidence="14">
    <location>
        <begin position="1"/>
        <end position="12"/>
    </location>
</feature>
<dbReference type="PANTHER" id="PTHR32523">
    <property type="entry name" value="PHYTOL KINASE 1, CHLOROPLASTIC"/>
    <property type="match status" value="1"/>
</dbReference>
<dbReference type="GO" id="GO:0009507">
    <property type="term" value="C:chloroplast"/>
    <property type="evidence" value="ECO:0007669"/>
    <property type="project" value="UniProtKB-SubCell"/>
</dbReference>
<feature type="domain" description="Chromo" evidence="15">
    <location>
        <begin position="59"/>
        <end position="106"/>
    </location>
</feature>
<keyword evidence="17" id="KW-1185">Reference proteome</keyword>
<dbReference type="Proteomes" id="UP000075714">
    <property type="component" value="Unassembled WGS sequence"/>
</dbReference>
<feature type="region of interest" description="Disordered" evidence="14">
    <location>
        <begin position="1"/>
        <end position="20"/>
    </location>
</feature>
<evidence type="ECO:0000256" key="13">
    <source>
        <dbReference type="ARBA" id="ARBA00048889"/>
    </source>
</evidence>
<protein>
    <recommendedName>
        <fullName evidence="12">phytol kinase</fullName>
        <ecNumber evidence="12">2.7.1.182</ecNumber>
    </recommendedName>
</protein>
<keyword evidence="5" id="KW-0808">Transferase</keyword>
<keyword evidence="7" id="KW-0418">Kinase</keyword>
<evidence type="ECO:0000256" key="7">
    <source>
        <dbReference type="ARBA" id="ARBA00022777"/>
    </source>
</evidence>
<dbReference type="EC" id="2.7.1.182" evidence="12"/>
<evidence type="ECO:0000313" key="17">
    <source>
        <dbReference type="Proteomes" id="UP000075714"/>
    </source>
</evidence>
<dbReference type="EMBL" id="LSYV01000083">
    <property type="protein sequence ID" value="KXZ43728.1"/>
    <property type="molecule type" value="Genomic_DNA"/>
</dbReference>
<dbReference type="PROSITE" id="PS50013">
    <property type="entry name" value="CHROMO_2"/>
    <property type="match status" value="1"/>
</dbReference>
<evidence type="ECO:0000256" key="1">
    <source>
        <dbReference type="ARBA" id="ARBA00004508"/>
    </source>
</evidence>
<dbReference type="PANTHER" id="PTHR32523:SF8">
    <property type="entry name" value="DOLICHOL KINASE"/>
    <property type="match status" value="1"/>
</dbReference>
<reference evidence="17" key="1">
    <citation type="journal article" date="2016" name="Nat. Commun.">
        <title>The Gonium pectorale genome demonstrates co-option of cell cycle regulation during the evolution of multicellularity.</title>
        <authorList>
            <person name="Hanschen E.R."/>
            <person name="Marriage T.N."/>
            <person name="Ferris P.J."/>
            <person name="Hamaji T."/>
            <person name="Toyoda A."/>
            <person name="Fujiyama A."/>
            <person name="Neme R."/>
            <person name="Noguchi H."/>
            <person name="Minakuchi Y."/>
            <person name="Suzuki M."/>
            <person name="Kawai-Toyooka H."/>
            <person name="Smith D.R."/>
            <person name="Sparks H."/>
            <person name="Anderson J."/>
            <person name="Bakaric R."/>
            <person name="Luria V."/>
            <person name="Karger A."/>
            <person name="Kirschner M.W."/>
            <person name="Durand P.M."/>
            <person name="Michod R.E."/>
            <person name="Nozaki H."/>
            <person name="Olson B.J."/>
        </authorList>
    </citation>
    <scope>NUCLEOTIDE SEQUENCE [LARGE SCALE GENOMIC DNA]</scope>
    <source>
        <strain evidence="17">NIES-2863</strain>
    </source>
</reference>
<evidence type="ECO:0000259" key="15">
    <source>
        <dbReference type="PROSITE" id="PS50013"/>
    </source>
</evidence>
<evidence type="ECO:0000256" key="9">
    <source>
        <dbReference type="ARBA" id="ARBA00022989"/>
    </source>
</evidence>
<accession>A0A150G1L7</accession>
<dbReference type="GO" id="GO:0016020">
    <property type="term" value="C:membrane"/>
    <property type="evidence" value="ECO:0007669"/>
    <property type="project" value="UniProtKB-SubCell"/>
</dbReference>
<evidence type="ECO:0000256" key="3">
    <source>
        <dbReference type="ARBA" id="ARBA00022528"/>
    </source>
</evidence>
<sequence>MSTQQQQQLSRTQPPPREGFVVSPITGHYIPAHLTVQPEDISLAAQSDPARQPGANPLRVVAAVLDERLRSSGGTAYLVKWKGYELDPGHPDPVLRRPGHWRPSASDGGATAAVSRELRALTHPFDILSCLVEDLLNLAWGGLSARICMALIWGEALQAYARLLAARPPGKLLAVTRGSSLRTAAGCGIVTGLPSVSVGDSDIPPFRDFVAALSASQLPEHAAQAMAEAEAEPELTADDDAPGMSAMSQSRHNLQCLLYNLAQLGYARIAAEGGASERASAVRRKLQELLSEVRTLLRGPCLQYWLCRHLLASLLRLTGGVGRHYGLPEAGRLLGTRGRAVGAMGDPAEALRRHLETAADVWCLVLAPASPGDRGSWACDELLPESVTRPGLTAGAGLATDVAAPPPPPRPLGMPYRAGAAAAGGAPPGLQHLGLRCALDGGFVPAVERLLRRTAPASGAVHTALYAVNRLLRASGVWPAILAHGSAREVASLITTLAKLPGALSAARLQEVYLAGDPHSCGRPPSPGVYPRALAAAYLAALLEQTLAAALCHDQFIVACRCMQAAALQGLAAATRGSSGEAAAGLRARDDWARTLRCFRGFPIGHMQLVVIIKVAAGLAKESHRRMLPAALDALEAQLALQSSDPSLATEVWLDLGPL</sequence>
<proteinExistence type="inferred from homology"/>
<comment type="similarity">
    <text evidence="2">Belongs to the polyprenol kinase family.</text>
</comment>
<dbReference type="InterPro" id="IPR039606">
    <property type="entry name" value="Phytol/farnesol_kinase"/>
</dbReference>
<evidence type="ECO:0000256" key="8">
    <source>
        <dbReference type="ARBA" id="ARBA00022946"/>
    </source>
</evidence>
<keyword evidence="9" id="KW-1133">Transmembrane helix</keyword>
<gene>
    <name evidence="16" type="ORF">GPECTOR_82g262</name>
</gene>
<evidence type="ECO:0000256" key="4">
    <source>
        <dbReference type="ARBA" id="ARBA00022640"/>
    </source>
</evidence>
<comment type="pathway">
    <text evidence="11">Cofactor biosynthesis; tocopherol biosynthesis.</text>
</comment>
<evidence type="ECO:0000256" key="6">
    <source>
        <dbReference type="ARBA" id="ARBA00022692"/>
    </source>
</evidence>
<keyword evidence="8" id="KW-0809">Transit peptide</keyword>
<evidence type="ECO:0000256" key="11">
    <source>
        <dbReference type="ARBA" id="ARBA00024015"/>
    </source>
</evidence>
<evidence type="ECO:0000256" key="5">
    <source>
        <dbReference type="ARBA" id="ARBA00022679"/>
    </source>
</evidence>
<comment type="subcellular location">
    <subcellularLocation>
        <location evidence="1">Plastid</location>
        <location evidence="1">Chloroplast membrane</location>
        <topology evidence="1">Multi-pass membrane protein</topology>
    </subcellularLocation>
</comment>
<dbReference type="InterPro" id="IPR000953">
    <property type="entry name" value="Chromo/chromo_shadow_dom"/>
</dbReference>
<evidence type="ECO:0000256" key="2">
    <source>
        <dbReference type="ARBA" id="ARBA00010794"/>
    </source>
</evidence>
<keyword evidence="4" id="KW-0934">Plastid</keyword>
<name>A0A150G1L7_GONPE</name>